<name>A0AAU7C7P6_9BACT</name>
<evidence type="ECO:0000256" key="1">
    <source>
        <dbReference type="SAM" id="MobiDB-lite"/>
    </source>
</evidence>
<sequence>MQKCFSDFGIIDSFPVQLIELLIELDHGPGKTLSPVAVSSAKQEKIRLSRAEKLVEHSIRAERLSQFARKKAEWSPPPTTGCRASVGLPL</sequence>
<evidence type="ECO:0000313" key="2">
    <source>
        <dbReference type="EMBL" id="XBH01418.1"/>
    </source>
</evidence>
<gene>
    <name evidence="2" type="ORF">V5E97_24045</name>
</gene>
<proteinExistence type="predicted"/>
<feature type="region of interest" description="Disordered" evidence="1">
    <location>
        <begin position="70"/>
        <end position="90"/>
    </location>
</feature>
<dbReference type="AlphaFoldDB" id="A0AAU7C7P6"/>
<organism evidence="2">
    <name type="scientific">Singulisphaera sp. Ch08</name>
    <dbReference type="NCBI Taxonomy" id="3120278"/>
    <lineage>
        <taxon>Bacteria</taxon>
        <taxon>Pseudomonadati</taxon>
        <taxon>Planctomycetota</taxon>
        <taxon>Planctomycetia</taxon>
        <taxon>Isosphaerales</taxon>
        <taxon>Isosphaeraceae</taxon>
        <taxon>Singulisphaera</taxon>
    </lineage>
</organism>
<accession>A0AAU7C7P6</accession>
<reference evidence="2" key="1">
    <citation type="submission" date="2024-05" db="EMBL/GenBank/DDBJ databases">
        <title>Planctomycetes of the genus Singulisphaera possess chitinolytic capabilities.</title>
        <authorList>
            <person name="Ivanova A."/>
        </authorList>
    </citation>
    <scope>NUCLEOTIDE SEQUENCE</scope>
    <source>
        <strain evidence="2">Ch08T</strain>
    </source>
</reference>
<dbReference type="EMBL" id="CP155447">
    <property type="protein sequence ID" value="XBH01418.1"/>
    <property type="molecule type" value="Genomic_DNA"/>
</dbReference>
<dbReference type="RefSeq" id="WP_406694122.1">
    <property type="nucleotide sequence ID" value="NZ_CP155447.1"/>
</dbReference>
<protein>
    <submittedName>
        <fullName evidence="2">Uncharacterized protein</fullName>
    </submittedName>
</protein>